<accession>A0ABS4FV87</accession>
<dbReference type="Pfam" id="PF14584">
    <property type="entry name" value="DUF4446"/>
    <property type="match status" value="1"/>
</dbReference>
<reference evidence="2 3" key="1">
    <citation type="submission" date="2021-03" db="EMBL/GenBank/DDBJ databases">
        <title>Genomic Encyclopedia of Type Strains, Phase IV (KMG-IV): sequencing the most valuable type-strain genomes for metagenomic binning, comparative biology and taxonomic classification.</title>
        <authorList>
            <person name="Goeker M."/>
        </authorList>
    </citation>
    <scope>NUCLEOTIDE SEQUENCE [LARGE SCALE GENOMIC DNA]</scope>
    <source>
        <strain evidence="2 3">DSM 14349</strain>
    </source>
</reference>
<feature type="transmembrane region" description="Helical" evidence="1">
    <location>
        <begin position="12"/>
        <end position="32"/>
    </location>
</feature>
<keyword evidence="1" id="KW-1133">Transmembrane helix</keyword>
<protein>
    <recommendedName>
        <fullName evidence="4">DUF4446 domain-containing protein</fullName>
    </recommendedName>
</protein>
<gene>
    <name evidence="2" type="ORF">J2Z32_002917</name>
</gene>
<comment type="caution">
    <text evidence="2">The sequence shown here is derived from an EMBL/GenBank/DDBJ whole genome shotgun (WGS) entry which is preliminary data.</text>
</comment>
<organism evidence="2 3">
    <name type="scientific">Paenibacillus turicensis</name>
    <dbReference type="NCBI Taxonomy" id="160487"/>
    <lineage>
        <taxon>Bacteria</taxon>
        <taxon>Bacillati</taxon>
        <taxon>Bacillota</taxon>
        <taxon>Bacilli</taxon>
        <taxon>Bacillales</taxon>
        <taxon>Paenibacillaceae</taxon>
        <taxon>Paenibacillus</taxon>
    </lineage>
</organism>
<dbReference type="EMBL" id="JAGGKG010000014">
    <property type="protein sequence ID" value="MBP1906268.1"/>
    <property type="molecule type" value="Genomic_DNA"/>
</dbReference>
<evidence type="ECO:0000313" key="2">
    <source>
        <dbReference type="EMBL" id="MBP1906268.1"/>
    </source>
</evidence>
<name>A0ABS4FV87_9BACL</name>
<dbReference type="Proteomes" id="UP001519272">
    <property type="component" value="Unassembled WGS sequence"/>
</dbReference>
<proteinExistence type="predicted"/>
<keyword evidence="3" id="KW-1185">Reference proteome</keyword>
<keyword evidence="1" id="KW-0472">Membrane</keyword>
<dbReference type="RefSeq" id="WP_210089867.1">
    <property type="nucleotide sequence ID" value="NZ_JAGGKG010000014.1"/>
</dbReference>
<sequence>MSDLNQLISEQLFLILGGLVVVVFLMLIWNFVQGHKLRKLRRKYEAMMKGTGVENLEDLLVDLKIQQDKIEDRQEEQGNQLRSIFNWIPKQHTKVGIKRYNAYGERGNDLSFSIALLSEEQDGFVITGLYNRDGSYVYAKAIANGESSHTLSPEEKEAITLAQTSGK</sequence>
<dbReference type="InterPro" id="IPR027981">
    <property type="entry name" value="DUF4446"/>
</dbReference>
<evidence type="ECO:0000256" key="1">
    <source>
        <dbReference type="SAM" id="Phobius"/>
    </source>
</evidence>
<evidence type="ECO:0008006" key="4">
    <source>
        <dbReference type="Google" id="ProtNLM"/>
    </source>
</evidence>
<keyword evidence="1" id="KW-0812">Transmembrane</keyword>
<evidence type="ECO:0000313" key="3">
    <source>
        <dbReference type="Proteomes" id="UP001519272"/>
    </source>
</evidence>